<dbReference type="Proteomes" id="UP000023755">
    <property type="component" value="Chromosome"/>
</dbReference>
<proteinExistence type="predicted"/>
<feature type="compositionally biased region" description="Polar residues" evidence="1">
    <location>
        <begin position="690"/>
        <end position="699"/>
    </location>
</feature>
<protein>
    <submittedName>
        <fullName evidence="2">Uncharacterized protein</fullName>
    </submittedName>
</protein>
<dbReference type="HOGENOM" id="CLU_485573_0_0_5"/>
<evidence type="ECO:0000256" key="1">
    <source>
        <dbReference type="SAM" id="MobiDB-lite"/>
    </source>
</evidence>
<dbReference type="AlphaFoldDB" id="X5GWY1"/>
<keyword evidence="3" id="KW-1185">Reference proteome</keyword>
<feature type="region of interest" description="Disordered" evidence="1">
    <location>
        <begin position="484"/>
        <end position="699"/>
    </location>
</feature>
<name>X5GWY1_9RICK</name>
<gene>
    <name evidence="2" type="ORF">NHE_0584</name>
</gene>
<feature type="compositionally biased region" description="Basic and acidic residues" evidence="1">
    <location>
        <begin position="625"/>
        <end position="634"/>
    </location>
</feature>
<organism evidence="2 3">
    <name type="scientific">Neorickettsia helminthoeca str. Oregon</name>
    <dbReference type="NCBI Taxonomy" id="1286528"/>
    <lineage>
        <taxon>Bacteria</taxon>
        <taxon>Pseudomonadati</taxon>
        <taxon>Pseudomonadota</taxon>
        <taxon>Alphaproteobacteria</taxon>
        <taxon>Rickettsiales</taxon>
        <taxon>Anaplasmataceae</taxon>
        <taxon>Neorickettsia</taxon>
    </lineage>
</organism>
<sequence length="699" mass="74074">MLPDYITKEIVETFVRASMHCVAATQRSCNPGGKEPLFTGLSTMLADLDTKTILANQQYSPDLALLVRNIYTNLASSVRTLIANADLNSAGPLVSHGIDESSAGIVKASLTCSALVGKVLPGGTESELYRQVFDTAASATIALMNSNPEHLVPSSNLVFRAFIELRQSANSDEMLAKLRDEAQRLGLSGRAGAPKGSHGYAQNAVNGICGIIEMCMLSLMSELNEAVESRKSQEEKQVNTIDLVNTTDKAPVQEKPSAPTLEALDLAASPEQIEKAQEKGDEGLSPTLTQRIQTLLRNILETLQQFSNTLSSLVRLPNSQESVSQLSEALRHFLENVRASLRTMLTRVTEALRGTEGPARDDPWPTTEHPLRRTQSLNDISKAHKEDGGVTLQRSASMTAIESANKFLHERGGLSHSSLGDLSEPQTGQAVLTQPGVSQSQSAPGLCHTPPAPTPPKSASSPGLGRGLNIAGISSESLAAASMELKPTAQGTQQPSAPLGKVIDKPQQTPHTTGAKPKMDPEEMQILQSAGQAVRQARATHHAPHHPAPTPSTKPKQFVVTQEALDGALSKLKPTPKSESKAPKHLPGKPTPKELQQAIGGLKATHTDKGTKSHSESSLYTLVTEKSHHAPFEGRKKRSSSDVSSTSTGKPPQPTITKEALQAALSGLKGVQQGQSDKGASSAPGATPGQPDQGQGASR</sequence>
<accession>X5GWY1</accession>
<feature type="compositionally biased region" description="Polar residues" evidence="1">
    <location>
        <begin position="431"/>
        <end position="443"/>
    </location>
</feature>
<feature type="region of interest" description="Disordered" evidence="1">
    <location>
        <begin position="431"/>
        <end position="469"/>
    </location>
</feature>
<reference evidence="2 3" key="1">
    <citation type="submission" date="2014-03" db="EMBL/GenBank/DDBJ databases">
        <title>Sequencing and Comparison of Genomes and Transcriptome Profiles of Human Ehrlichiosis Agents.</title>
        <authorList>
            <person name="Lin M."/>
            <person name="Daugherty S.C."/>
            <person name="Nagaraj S."/>
            <person name="Cheng Z."/>
            <person name="Xiong Q."/>
            <person name="Lin F.-Y."/>
            <person name="Sengamalay N."/>
            <person name="Ott S."/>
            <person name="Godinez A."/>
            <person name="Tallon L.J."/>
            <person name="Sadzewicz L."/>
            <person name="Fraser C.M."/>
            <person name="Dunning Hotopp J.C."/>
            <person name="Rikihisa Y."/>
        </authorList>
    </citation>
    <scope>NUCLEOTIDE SEQUENCE [LARGE SCALE GENOMIC DNA]</scope>
    <source>
        <strain evidence="2 3">Oregon</strain>
    </source>
</reference>
<evidence type="ECO:0000313" key="2">
    <source>
        <dbReference type="EMBL" id="AHX11522.1"/>
    </source>
</evidence>
<feature type="compositionally biased region" description="Basic and acidic residues" evidence="1">
    <location>
        <begin position="605"/>
        <end position="615"/>
    </location>
</feature>
<dbReference type="EMBL" id="CP007481">
    <property type="protein sequence ID" value="AHX11522.1"/>
    <property type="molecule type" value="Genomic_DNA"/>
</dbReference>
<evidence type="ECO:0000313" key="3">
    <source>
        <dbReference type="Proteomes" id="UP000023755"/>
    </source>
</evidence>
<dbReference type="KEGG" id="nhm:NHE_0584"/>